<dbReference type="InterPro" id="IPR003323">
    <property type="entry name" value="OTU_dom"/>
</dbReference>
<sequence>MFLRAVRGHAKLGAALVSAPLAFYQQQTHAEQRVHVSGEALGRGVRLELWKAKHENVVVLGLESELIQLGMTRIRDYENDGAKFTHDANGVLRSTLDLALTELPNDEAVVTTPRGYKAKGLLFEDDVKVCGISIAVKPEVQSGLSHVLRTSLPFDSKYGEILVQGLAKGGMKIAKAQLPDDIDDHEVLLLCPELASISQVDKVIHLLMQQGVEEEKITVVTLVTCPAAADSFCKAFGDARLVTASFDTRLDGNGHIVPGIGSFEERYLGAASAAVELADDPVVLSGDENALKNKISKKLSSCTMPLNFKLTFADGSSMKLMGLADDITLDGLQAQIFEKTSIAPQDQHVMTGFPPKMIEGSGESTLVSLGVRTGSVLVLKEAPQTGGAQPSKATSVFMRRVVPADNSCLFHSIGYALGKGRGGNGPMMRQLIKETILADPETYSEVFLGRPVYEYCTWIMDDKSWGGEIELSILSTYYKVEMVVFDVTSMSRLCYGEDQGFTQRMFLLYDGIHYDLVVESPSTTESERQDVTLFAINDFAKVERASEVAVEAHQKHEFTDVGRFSIMCMFADVFTNVHV</sequence>
<evidence type="ECO:0000256" key="6">
    <source>
        <dbReference type="RuleBase" id="RU367104"/>
    </source>
</evidence>
<dbReference type="EMBL" id="MBAD02000788">
    <property type="protein sequence ID" value="RLN62806.1"/>
    <property type="molecule type" value="Genomic_DNA"/>
</dbReference>
<dbReference type="SUPFAM" id="SSF53271">
    <property type="entry name" value="PRTase-like"/>
    <property type="match status" value="1"/>
</dbReference>
<comment type="caution">
    <text evidence="8">The sequence shown here is derived from an EMBL/GenBank/DDBJ whole genome shotgun (WGS) entry which is preliminary data.</text>
</comment>
<evidence type="ECO:0000313" key="11">
    <source>
        <dbReference type="Proteomes" id="UP000284657"/>
    </source>
</evidence>
<evidence type="ECO:0000256" key="4">
    <source>
        <dbReference type="ARBA" id="ARBA00022801"/>
    </source>
</evidence>
<dbReference type="SUPFAM" id="SSF54001">
    <property type="entry name" value="Cysteine proteinases"/>
    <property type="match status" value="1"/>
</dbReference>
<dbReference type="Gene3D" id="3.40.50.2020">
    <property type="match status" value="1"/>
</dbReference>
<evidence type="ECO:0000313" key="9">
    <source>
        <dbReference type="EMBL" id="RLN62806.1"/>
    </source>
</evidence>
<evidence type="ECO:0000313" key="10">
    <source>
        <dbReference type="Proteomes" id="UP000277300"/>
    </source>
</evidence>
<dbReference type="GO" id="GO:0016579">
    <property type="term" value="P:protein deubiquitination"/>
    <property type="evidence" value="ECO:0007669"/>
    <property type="project" value="TreeGrafter"/>
</dbReference>
<dbReference type="InterPro" id="IPR029057">
    <property type="entry name" value="PRTase-like"/>
</dbReference>
<comment type="function">
    <text evidence="6">Hydrolase that can remove conjugated ubiquitin from proteins and may therefore play an important regulatory role at the level of protein turnover by preventing degradation.</text>
</comment>
<dbReference type="InterPro" id="IPR048857">
    <property type="entry name" value="OTU1_Ubl"/>
</dbReference>
<evidence type="ECO:0000256" key="3">
    <source>
        <dbReference type="ARBA" id="ARBA00022786"/>
    </source>
</evidence>
<evidence type="ECO:0000259" key="7">
    <source>
        <dbReference type="PROSITE" id="PS50802"/>
    </source>
</evidence>
<dbReference type="InterPro" id="IPR038765">
    <property type="entry name" value="Papain-like_cys_pep_sf"/>
</dbReference>
<comment type="catalytic activity">
    <reaction evidence="1 6">
        <text>Thiol-dependent hydrolysis of ester, thioester, amide, peptide and isopeptide bonds formed by the C-terminal Gly of ubiquitin (a 76-residue protein attached to proteins as an intracellular targeting signal).</text>
        <dbReference type="EC" id="3.4.19.12"/>
    </reaction>
</comment>
<evidence type="ECO:0000256" key="5">
    <source>
        <dbReference type="ARBA" id="ARBA00022807"/>
    </source>
</evidence>
<dbReference type="PANTHER" id="PTHR13312:SF0">
    <property type="entry name" value="UBIQUITIN THIOESTERASE OTU1"/>
    <property type="match status" value="1"/>
</dbReference>
<dbReference type="Proteomes" id="UP000284657">
    <property type="component" value="Unassembled WGS sequence"/>
</dbReference>
<dbReference type="GO" id="GO:0030968">
    <property type="term" value="P:endoplasmic reticulum unfolded protein response"/>
    <property type="evidence" value="ECO:0007669"/>
    <property type="project" value="TreeGrafter"/>
</dbReference>
<reference evidence="10 11" key="1">
    <citation type="submission" date="2018-07" db="EMBL/GenBank/DDBJ databases">
        <title>Genome sequencing of oomycete isolates from Chile give support for New Zealand origin for Phytophthora kernoviae and make available the first Nothophytophthora sp. genome.</title>
        <authorList>
            <person name="Studholme D.J."/>
            <person name="Sanfuentes E."/>
            <person name="Panda P."/>
            <person name="Hill R."/>
            <person name="Sambles C."/>
            <person name="Grant M."/>
            <person name="Williams N.M."/>
            <person name="Mcdougal R.L."/>
        </authorList>
    </citation>
    <scope>NUCLEOTIDE SEQUENCE [LARGE SCALE GENOMIC DNA]</scope>
    <source>
        <strain evidence="8">Chile6</strain>
        <strain evidence="9">Chile7</strain>
    </source>
</reference>
<dbReference type="EC" id="3.4.19.12" evidence="6"/>
<evidence type="ECO:0000256" key="2">
    <source>
        <dbReference type="ARBA" id="ARBA00022670"/>
    </source>
</evidence>
<dbReference type="InterPro" id="IPR000836">
    <property type="entry name" value="PRTase_dom"/>
</dbReference>
<comment type="subcellular location">
    <subcellularLocation>
        <location evidence="6">Cytoplasm</location>
    </subcellularLocation>
</comment>
<feature type="domain" description="OTU" evidence="7">
    <location>
        <begin position="397"/>
        <end position="520"/>
    </location>
</feature>
<dbReference type="Gene3D" id="3.90.70.80">
    <property type="match status" value="1"/>
</dbReference>
<dbReference type="EMBL" id="MBDO02000520">
    <property type="protein sequence ID" value="RLN54390.1"/>
    <property type="molecule type" value="Genomic_DNA"/>
</dbReference>
<dbReference type="GO" id="GO:0036503">
    <property type="term" value="P:ERAD pathway"/>
    <property type="evidence" value="ECO:0007669"/>
    <property type="project" value="TreeGrafter"/>
</dbReference>
<dbReference type="Pfam" id="PF21403">
    <property type="entry name" value="OTU1_UBXL"/>
    <property type="match status" value="1"/>
</dbReference>
<dbReference type="CDD" id="cd17059">
    <property type="entry name" value="Ubl_OTU1"/>
    <property type="match status" value="1"/>
</dbReference>
<dbReference type="GO" id="GO:0008270">
    <property type="term" value="F:zinc ion binding"/>
    <property type="evidence" value="ECO:0007669"/>
    <property type="project" value="UniProtKB-KW"/>
</dbReference>
<keyword evidence="2" id="KW-0645">Protease</keyword>
<dbReference type="Pfam" id="PF02338">
    <property type="entry name" value="OTU"/>
    <property type="match status" value="1"/>
</dbReference>
<name>A0A3F2RDY9_9STRA</name>
<dbReference type="Gene3D" id="3.10.20.90">
    <property type="entry name" value="Phosphatidylinositol 3-kinase Catalytic Subunit, Chain A, domain 1"/>
    <property type="match status" value="1"/>
</dbReference>
<gene>
    <name evidence="9" type="ORF">BBJ29_008049</name>
    <name evidence="8" type="ORF">BBP00_00008955</name>
</gene>
<dbReference type="OrthoDB" id="106623at2759"/>
<proteinExistence type="predicted"/>
<dbReference type="GO" id="GO:0005634">
    <property type="term" value="C:nucleus"/>
    <property type="evidence" value="ECO:0007669"/>
    <property type="project" value="TreeGrafter"/>
</dbReference>
<evidence type="ECO:0000313" key="8">
    <source>
        <dbReference type="EMBL" id="RLN54390.1"/>
    </source>
</evidence>
<organism evidence="8 10">
    <name type="scientific">Phytophthora kernoviae</name>
    <dbReference type="NCBI Taxonomy" id="325452"/>
    <lineage>
        <taxon>Eukaryota</taxon>
        <taxon>Sar</taxon>
        <taxon>Stramenopiles</taxon>
        <taxon>Oomycota</taxon>
        <taxon>Peronosporomycetes</taxon>
        <taxon>Peronosporales</taxon>
        <taxon>Peronosporaceae</taxon>
        <taxon>Phytophthora</taxon>
    </lineage>
</organism>
<dbReference type="AlphaFoldDB" id="A0A3F2RDY9"/>
<keyword evidence="3 6" id="KW-0833">Ubl conjugation pathway</keyword>
<keyword evidence="4 6" id="KW-0378">Hydrolase</keyword>
<dbReference type="GO" id="GO:0004843">
    <property type="term" value="F:cysteine-type deubiquitinase activity"/>
    <property type="evidence" value="ECO:0007669"/>
    <property type="project" value="UniProtKB-UniRule"/>
</dbReference>
<dbReference type="PROSITE" id="PS50802">
    <property type="entry name" value="OTU"/>
    <property type="match status" value="1"/>
</dbReference>
<evidence type="ECO:0000256" key="1">
    <source>
        <dbReference type="ARBA" id="ARBA00000707"/>
    </source>
</evidence>
<protein>
    <recommendedName>
        <fullName evidence="6">Ubiquitin thioesterase OTU</fullName>
        <ecNumber evidence="6">3.4.19.12</ecNumber>
    </recommendedName>
</protein>
<dbReference type="Proteomes" id="UP000277300">
    <property type="component" value="Unassembled WGS sequence"/>
</dbReference>
<dbReference type="PANTHER" id="PTHR13312">
    <property type="entry name" value="HIV-INDUCED PROTEIN-7-LIKE PROTEASE"/>
    <property type="match status" value="1"/>
</dbReference>
<keyword evidence="5 6" id="KW-0788">Thiol protease</keyword>
<dbReference type="GO" id="GO:0005829">
    <property type="term" value="C:cytosol"/>
    <property type="evidence" value="ECO:0007669"/>
    <property type="project" value="TreeGrafter"/>
</dbReference>
<accession>A0A3F2RDY9</accession>
<dbReference type="Pfam" id="PF14681">
    <property type="entry name" value="UPRTase"/>
    <property type="match status" value="1"/>
</dbReference>
<dbReference type="CDD" id="cd22745">
    <property type="entry name" value="OTU_OTU1"/>
    <property type="match status" value="1"/>
</dbReference>
<keyword evidence="6" id="KW-0963">Cytoplasm</keyword>